<name>A0A0H5DLU2_NEIMI</name>
<evidence type="ECO:0000313" key="3">
    <source>
        <dbReference type="Proteomes" id="UP000182715"/>
    </source>
</evidence>
<reference evidence="2 3" key="1">
    <citation type="submission" date="2014-11" db="EMBL/GenBank/DDBJ databases">
        <authorList>
            <person name="Diene M.Seydina."/>
        </authorList>
    </citation>
    <scope>NUCLEOTIDE SEQUENCE [LARGE SCALE GENOMIC DNA]</scope>
    <source>
        <strain evidence="2 3">Neisseria meningitidis CHUV</strain>
    </source>
</reference>
<sequence length="295" mass="32046">MAQDKAAVHAVAVAHIAFFGKGAQLFGKGGFGVLNILARHRAGDVAELQTIVARVPVAFFEDMHHPVVGGSSQILADRHDGAVDDVAQIAIVVVAAAVFLTVFWLAVVFFFVDCVKSTVIIGISNRPRQQHFFPFAGIRREAPFSNNAESVVAVVSLKTFDLIAFKFDLMYAFIQSDDCLPPREIRLSTFNLRITQGFEGMAAGSAGVGFSFQILKEDAAARTVGVGRNRSGIHLRLTIFHRSEPQRGGSQGRRKVFFVGIGVRFIDAAACFDLLQAELDWNLPGIFNVPTSPKT</sequence>
<evidence type="ECO:0000313" key="2">
    <source>
        <dbReference type="EMBL" id="CRL92569.1"/>
    </source>
</evidence>
<keyword evidence="1" id="KW-0812">Transmembrane</keyword>
<organism evidence="2 3">
    <name type="scientific">Neisseria meningitidis serogroup B</name>
    <dbReference type="NCBI Taxonomy" id="491"/>
    <lineage>
        <taxon>Bacteria</taxon>
        <taxon>Pseudomonadati</taxon>
        <taxon>Pseudomonadota</taxon>
        <taxon>Betaproteobacteria</taxon>
        <taxon>Neisseriales</taxon>
        <taxon>Neisseriaceae</taxon>
        <taxon>Neisseria</taxon>
    </lineage>
</organism>
<evidence type="ECO:0000256" key="1">
    <source>
        <dbReference type="SAM" id="Phobius"/>
    </source>
</evidence>
<feature type="transmembrane region" description="Helical" evidence="1">
    <location>
        <begin position="89"/>
        <end position="112"/>
    </location>
</feature>
<keyword evidence="1" id="KW-0472">Membrane</keyword>
<protein>
    <submittedName>
        <fullName evidence="2">Uncharacterized protein</fullName>
    </submittedName>
</protein>
<proteinExistence type="predicted"/>
<dbReference type="EMBL" id="CVTF01000133">
    <property type="protein sequence ID" value="CRL92569.1"/>
    <property type="molecule type" value="Genomic_DNA"/>
</dbReference>
<dbReference type="AlphaFoldDB" id="A0A0H5DLU2"/>
<dbReference type="Proteomes" id="UP000182715">
    <property type="component" value="Unassembled WGS sequence"/>
</dbReference>
<accession>A0A0H5DLU2</accession>
<keyword evidence="1" id="KW-1133">Transmembrane helix</keyword>